<evidence type="ECO:0000256" key="1">
    <source>
        <dbReference type="SAM" id="Phobius"/>
    </source>
</evidence>
<keyword evidence="3" id="KW-1185">Reference proteome</keyword>
<feature type="transmembrane region" description="Helical" evidence="1">
    <location>
        <begin position="215"/>
        <end position="235"/>
    </location>
</feature>
<evidence type="ECO:0000313" key="2">
    <source>
        <dbReference type="EMBL" id="MDP0589302.1"/>
    </source>
</evidence>
<keyword evidence="1" id="KW-0472">Membrane</keyword>
<dbReference type="AlphaFoldDB" id="A0AA90SDG6"/>
<sequence>MFIKSQYLMVISFVFLAISFWHRNELPKPSDIHQDLENAPIQKPIKHAEFAVKVGGKDYFIQPLYDYEIYGMVVSYRVHDADTGAHLRSGDHLNVADYCVVWSDSAFEENLNSISFWNQEWTCNVHVPDMREVSRFDFHKLSNNHLISGDSSIRDSIRDVKIGDQIKIKGWLSSYRSLHGFMRGTSTTREDTGSTACETVYVNDIQILKKHTSNWLILMYLSLAVFLASLVRYFTKPFKLN</sequence>
<name>A0AA90SDG6_9GAMM</name>
<reference evidence="2 3" key="1">
    <citation type="journal article" date="2023" name="bioRxiv">
        <title>An intranuclear bacterial parasite of deep-sea mussels expresses apoptosis inhibitors acquired from its host.</title>
        <authorList>
            <person name="Gonzalez Porras M.A."/>
            <person name="Assie A."/>
            <person name="Tietjen M."/>
            <person name="Violette M."/>
            <person name="Kleiner M."/>
            <person name="Gruber-Vodicka H."/>
            <person name="Dubilier N."/>
            <person name="Leisch N."/>
        </authorList>
    </citation>
    <scope>NUCLEOTIDE SEQUENCE [LARGE SCALE GENOMIC DNA]</scope>
    <source>
        <strain evidence="2">IAP13</strain>
    </source>
</reference>
<accession>A0AA90SDG6</accession>
<organism evidence="2 3">
    <name type="scientific">Candidatus Endonucleibacter bathymodioli</name>
    <dbReference type="NCBI Taxonomy" id="539814"/>
    <lineage>
        <taxon>Bacteria</taxon>
        <taxon>Pseudomonadati</taxon>
        <taxon>Pseudomonadota</taxon>
        <taxon>Gammaproteobacteria</taxon>
        <taxon>Oceanospirillales</taxon>
        <taxon>Endozoicomonadaceae</taxon>
        <taxon>Candidatus Endonucleibacter</taxon>
    </lineage>
</organism>
<protein>
    <recommendedName>
        <fullName evidence="4">Transmembrane protein</fullName>
    </recommendedName>
</protein>
<dbReference type="EMBL" id="JASXSV010000012">
    <property type="protein sequence ID" value="MDP0589302.1"/>
    <property type="molecule type" value="Genomic_DNA"/>
</dbReference>
<keyword evidence="1" id="KW-0812">Transmembrane</keyword>
<proteinExistence type="predicted"/>
<gene>
    <name evidence="2" type="ORF">QS748_08980</name>
</gene>
<comment type="caution">
    <text evidence="2">The sequence shown here is derived from an EMBL/GenBank/DDBJ whole genome shotgun (WGS) entry which is preliminary data.</text>
</comment>
<dbReference type="Proteomes" id="UP001178148">
    <property type="component" value="Unassembled WGS sequence"/>
</dbReference>
<evidence type="ECO:0000313" key="3">
    <source>
        <dbReference type="Proteomes" id="UP001178148"/>
    </source>
</evidence>
<evidence type="ECO:0008006" key="4">
    <source>
        <dbReference type="Google" id="ProtNLM"/>
    </source>
</evidence>
<keyword evidence="1" id="KW-1133">Transmembrane helix</keyword>